<proteinExistence type="predicted"/>
<dbReference type="EMBL" id="DF820464">
    <property type="protein sequence ID" value="GAK56432.1"/>
    <property type="molecule type" value="Genomic_DNA"/>
</dbReference>
<organism evidence="1">
    <name type="scientific">Vecturithrix granuli</name>
    <dbReference type="NCBI Taxonomy" id="1499967"/>
    <lineage>
        <taxon>Bacteria</taxon>
        <taxon>Candidatus Moduliflexota</taxon>
        <taxon>Candidatus Vecturitrichia</taxon>
        <taxon>Candidatus Vecturitrichales</taxon>
        <taxon>Candidatus Vecturitrichaceae</taxon>
        <taxon>Candidatus Vecturithrix</taxon>
    </lineage>
</organism>
<protein>
    <submittedName>
        <fullName evidence="1">Uncharacterized protein</fullName>
    </submittedName>
</protein>
<evidence type="ECO:0000313" key="1">
    <source>
        <dbReference type="EMBL" id="GAK56432.1"/>
    </source>
</evidence>
<evidence type="ECO:0000313" key="2">
    <source>
        <dbReference type="Proteomes" id="UP000030661"/>
    </source>
</evidence>
<dbReference type="HOGENOM" id="CLU_193571_0_0_0"/>
<keyword evidence="2" id="KW-1185">Reference proteome</keyword>
<gene>
    <name evidence="1" type="ORF">U27_03394</name>
</gene>
<reference evidence="1" key="1">
    <citation type="journal article" date="2015" name="PeerJ">
        <title>First genomic representation of candidate bacterial phylum KSB3 points to enhanced environmental sensing as a trigger of wastewater bulking.</title>
        <authorList>
            <person name="Sekiguchi Y."/>
            <person name="Ohashi A."/>
            <person name="Parks D.H."/>
            <person name="Yamauchi T."/>
            <person name="Tyson G.W."/>
            <person name="Hugenholtz P."/>
        </authorList>
    </citation>
    <scope>NUCLEOTIDE SEQUENCE [LARGE SCALE GENOMIC DNA]</scope>
</reference>
<name>A0A081BVS7_VECG1</name>
<sequence length="80" mass="9291">MSNPSLFQLEQTIYVLPREDQLWLVERVIRHLRQQAATTQRAPDAFADQLRMMAADPEIQRELCDMNAEFLITETDGLEA</sequence>
<dbReference type="AlphaFoldDB" id="A0A081BVS7"/>
<dbReference type="STRING" id="1499967.U27_03394"/>
<accession>A0A081BVS7</accession>
<dbReference type="Proteomes" id="UP000030661">
    <property type="component" value="Unassembled WGS sequence"/>
</dbReference>